<dbReference type="AlphaFoldDB" id="A0A507E446"/>
<feature type="compositionally biased region" description="Gly residues" evidence="9">
    <location>
        <begin position="387"/>
        <end position="401"/>
    </location>
</feature>
<evidence type="ECO:0000256" key="9">
    <source>
        <dbReference type="SAM" id="MobiDB-lite"/>
    </source>
</evidence>
<evidence type="ECO:0000256" key="1">
    <source>
        <dbReference type="ARBA" id="ARBA00004123"/>
    </source>
</evidence>
<evidence type="ECO:0000256" key="4">
    <source>
        <dbReference type="ARBA" id="ARBA00007573"/>
    </source>
</evidence>
<evidence type="ECO:0000256" key="6">
    <source>
        <dbReference type="ARBA" id="ARBA00022490"/>
    </source>
</evidence>
<comment type="caution">
    <text evidence="10">The sequence shown here is derived from an EMBL/GenBank/DDBJ whole genome shotgun (WGS) entry which is preliminary data.</text>
</comment>
<organism evidence="10 11">
    <name type="scientific">Powellomyces hirtus</name>
    <dbReference type="NCBI Taxonomy" id="109895"/>
    <lineage>
        <taxon>Eukaryota</taxon>
        <taxon>Fungi</taxon>
        <taxon>Fungi incertae sedis</taxon>
        <taxon>Chytridiomycota</taxon>
        <taxon>Chytridiomycota incertae sedis</taxon>
        <taxon>Chytridiomycetes</taxon>
        <taxon>Spizellomycetales</taxon>
        <taxon>Powellomycetaceae</taxon>
        <taxon>Powellomyces</taxon>
    </lineage>
</organism>
<evidence type="ECO:0000256" key="8">
    <source>
        <dbReference type="ARBA" id="ARBA00023242"/>
    </source>
</evidence>
<gene>
    <name evidence="10" type="ORF">PhCBS80983_g03043</name>
</gene>
<dbReference type="PANTHER" id="PTHR12896">
    <property type="entry name" value="PAX6 NEIGHBOR PROTEIN PAXNEB"/>
    <property type="match status" value="1"/>
</dbReference>
<evidence type="ECO:0000313" key="10">
    <source>
        <dbReference type="EMBL" id="TPX58592.1"/>
    </source>
</evidence>
<sequence length="401" mass="43101">MSSFKRRTPSAQTALPSTRISAHNSTVLTSTGVPSVDELLGGGLPLHTSLLIHEDRFTGYAKLLLSYYLAQGIASSNAVCLATAEEEPEAVVRSLMGVVEGKVPSEMKEEEDEDISTSAVGGGIGGRRMGAVREEEDRMRIAWRYQGLPKFNTAFGGGRRDANSQQPFCNLFDLTKRMAPAMLNAAGPRMALLDVSVWAAEAEEQGGKNVYERLLEHIEGLVDEGGFRIRPNAPPPPTVLRIAIHSISSPIWGRSSTADLARFLHSLRAILRTSYATAVLTLPQTSSPQTSTLLAHLSDAVLRLDSFAGSSTPVHPAYESQYHGFLDVIKVPRVGCLGGRKGEVGMLGFKVRRKRFLVERCSLPPEGEGVGRGDEEETRRKAPVNKGGCGSGGGGSSVLDF</sequence>
<evidence type="ECO:0000256" key="7">
    <source>
        <dbReference type="ARBA" id="ARBA00022694"/>
    </source>
</evidence>
<evidence type="ECO:0000256" key="5">
    <source>
        <dbReference type="ARBA" id="ARBA00020265"/>
    </source>
</evidence>
<name>A0A507E446_9FUNG</name>
<dbReference type="Gene3D" id="3.40.50.300">
    <property type="entry name" value="P-loop containing nucleotide triphosphate hydrolases"/>
    <property type="match status" value="1"/>
</dbReference>
<dbReference type="InterPro" id="IPR027417">
    <property type="entry name" value="P-loop_NTPase"/>
</dbReference>
<dbReference type="GO" id="GO:0005737">
    <property type="term" value="C:cytoplasm"/>
    <property type="evidence" value="ECO:0007669"/>
    <property type="project" value="UniProtKB-SubCell"/>
</dbReference>
<comment type="similarity">
    <text evidence="4">Belongs to the ELP4 family.</text>
</comment>
<dbReference type="Pfam" id="PF05625">
    <property type="entry name" value="PAXNEB"/>
    <property type="match status" value="1"/>
</dbReference>
<comment type="subcellular location">
    <subcellularLocation>
        <location evidence="2">Cytoplasm</location>
    </subcellularLocation>
    <subcellularLocation>
        <location evidence="1">Nucleus</location>
    </subcellularLocation>
</comment>
<dbReference type="EMBL" id="QEAQ01000034">
    <property type="protein sequence ID" value="TPX58592.1"/>
    <property type="molecule type" value="Genomic_DNA"/>
</dbReference>
<keyword evidence="11" id="KW-1185">Reference proteome</keyword>
<dbReference type="GO" id="GO:0033588">
    <property type="term" value="C:elongator holoenzyme complex"/>
    <property type="evidence" value="ECO:0007669"/>
    <property type="project" value="InterPro"/>
</dbReference>
<dbReference type="UniPathway" id="UPA00988"/>
<dbReference type="GO" id="GO:0008023">
    <property type="term" value="C:transcription elongation factor complex"/>
    <property type="evidence" value="ECO:0007669"/>
    <property type="project" value="TreeGrafter"/>
</dbReference>
<evidence type="ECO:0000256" key="2">
    <source>
        <dbReference type="ARBA" id="ARBA00004496"/>
    </source>
</evidence>
<evidence type="ECO:0000313" key="11">
    <source>
        <dbReference type="Proteomes" id="UP000318582"/>
    </source>
</evidence>
<keyword evidence="6" id="KW-0963">Cytoplasm</keyword>
<dbReference type="STRING" id="109895.A0A507E446"/>
<keyword evidence="7" id="KW-0819">tRNA processing</keyword>
<dbReference type="Proteomes" id="UP000318582">
    <property type="component" value="Unassembled WGS sequence"/>
</dbReference>
<evidence type="ECO:0000256" key="3">
    <source>
        <dbReference type="ARBA" id="ARBA00005043"/>
    </source>
</evidence>
<accession>A0A507E446</accession>
<feature type="compositionally biased region" description="Basic and acidic residues" evidence="9">
    <location>
        <begin position="369"/>
        <end position="380"/>
    </location>
</feature>
<dbReference type="InterPro" id="IPR008728">
    <property type="entry name" value="Elongator_complex_protein_4"/>
</dbReference>
<dbReference type="PANTHER" id="PTHR12896:SF1">
    <property type="entry name" value="ELONGATOR COMPLEX PROTEIN 4"/>
    <property type="match status" value="1"/>
</dbReference>
<proteinExistence type="inferred from homology"/>
<protein>
    <recommendedName>
        <fullName evidence="5">Elongator complex protein 4</fullName>
    </recommendedName>
</protein>
<feature type="region of interest" description="Disordered" evidence="9">
    <location>
        <begin position="366"/>
        <end position="401"/>
    </location>
</feature>
<reference evidence="10 11" key="1">
    <citation type="journal article" date="2019" name="Sci. Rep.">
        <title>Comparative genomics of chytrid fungi reveal insights into the obligate biotrophic and pathogenic lifestyle of Synchytrium endobioticum.</title>
        <authorList>
            <person name="van de Vossenberg B.T.L.H."/>
            <person name="Warris S."/>
            <person name="Nguyen H.D.T."/>
            <person name="van Gent-Pelzer M.P.E."/>
            <person name="Joly D.L."/>
            <person name="van de Geest H.C."/>
            <person name="Bonants P.J.M."/>
            <person name="Smith D.S."/>
            <person name="Levesque C.A."/>
            <person name="van der Lee T.A.J."/>
        </authorList>
    </citation>
    <scope>NUCLEOTIDE SEQUENCE [LARGE SCALE GENOMIC DNA]</scope>
    <source>
        <strain evidence="10 11">CBS 809.83</strain>
    </source>
</reference>
<dbReference type="GO" id="GO:0002098">
    <property type="term" value="P:tRNA wobble uridine modification"/>
    <property type="evidence" value="ECO:0007669"/>
    <property type="project" value="InterPro"/>
</dbReference>
<keyword evidence="8" id="KW-0539">Nucleus</keyword>
<comment type="pathway">
    <text evidence="3">tRNA modification; 5-methoxycarbonylmethyl-2-thiouridine-tRNA biosynthesis.</text>
</comment>
<dbReference type="CDD" id="cd19494">
    <property type="entry name" value="Elp4"/>
    <property type="match status" value="1"/>
</dbReference>